<protein>
    <recommendedName>
        <fullName evidence="4">Sulfotransferase domain-containing protein</fullName>
    </recommendedName>
</protein>
<feature type="region of interest" description="Disordered" evidence="1">
    <location>
        <begin position="1"/>
        <end position="28"/>
    </location>
</feature>
<feature type="compositionally biased region" description="Basic and acidic residues" evidence="1">
    <location>
        <begin position="220"/>
        <end position="240"/>
    </location>
</feature>
<dbReference type="InterPro" id="IPR027417">
    <property type="entry name" value="P-loop_NTPase"/>
</dbReference>
<dbReference type="Gene3D" id="3.40.50.300">
    <property type="entry name" value="P-loop containing nucleotide triphosphate hydrolases"/>
    <property type="match status" value="1"/>
</dbReference>
<feature type="transmembrane region" description="Helical" evidence="2">
    <location>
        <begin position="35"/>
        <end position="54"/>
    </location>
</feature>
<accession>A0A7S3V1Q4</accession>
<evidence type="ECO:0008006" key="4">
    <source>
        <dbReference type="Google" id="ProtNLM"/>
    </source>
</evidence>
<keyword evidence="2" id="KW-1133">Transmembrane helix</keyword>
<gene>
    <name evidence="3" type="ORF">ASTO00021_LOCUS15793</name>
</gene>
<dbReference type="AlphaFoldDB" id="A0A7S3V1Q4"/>
<name>A0A7S3V1Q4_9STRA</name>
<evidence type="ECO:0000256" key="1">
    <source>
        <dbReference type="SAM" id="MobiDB-lite"/>
    </source>
</evidence>
<feature type="compositionally biased region" description="Polar residues" evidence="1">
    <location>
        <begin position="202"/>
        <end position="216"/>
    </location>
</feature>
<evidence type="ECO:0000313" key="3">
    <source>
        <dbReference type="EMBL" id="CAE0445789.1"/>
    </source>
</evidence>
<proteinExistence type="predicted"/>
<feature type="compositionally biased region" description="Acidic residues" evidence="1">
    <location>
        <begin position="184"/>
        <end position="200"/>
    </location>
</feature>
<reference evidence="3" key="1">
    <citation type="submission" date="2021-01" db="EMBL/GenBank/DDBJ databases">
        <authorList>
            <person name="Corre E."/>
            <person name="Pelletier E."/>
            <person name="Niang G."/>
            <person name="Scheremetjew M."/>
            <person name="Finn R."/>
            <person name="Kale V."/>
            <person name="Holt S."/>
            <person name="Cochrane G."/>
            <person name="Meng A."/>
            <person name="Brown T."/>
            <person name="Cohen L."/>
        </authorList>
    </citation>
    <scope>NUCLEOTIDE SEQUENCE</scope>
    <source>
        <strain evidence="3">GSBS06</strain>
    </source>
</reference>
<sequence>MKRKMAAGPKDGSWTKMGTGRTSAKEVNEKRKRRSTLLLFLLLLLLGLVYYYWYSQPQVIVQEEAHTEPPGPIQKPILEKENWVAVNQYDVLKKRCYVGYTLMKVNNRRGDHDACFGACLGWNMDRPDEPCIGWTTRLIHNTHTCYLKSKLEDVTIDINCASGKMWKSALEEMLEGANSQGFTEEYEVNNEDEESAEDGNVDNVQDISSTNSSGTLFENEMEKSTENGKNDGGDENKPDEPAENTGNSNANAENENVDVADALKPFEKPICSLDGKGKTEKEGNRVMRVFIAAAQASGSTLLAYLMGQNEDSAAVLDMGVRQNMPALSYFEKATRDPKIKDIVVKASIRGISHTPKVWIKHIQQQYNPDYSILFLRNPIDTMLHLLTHIGVGTKTVPSEAKFRSCDKSDFQEFSYGLRCGTPAGKLKALNDLFKNAESDFQRVITYEDLCLNRTLVVRHLNEDGYCIPLYSFNQPKYSIIDVMKKGFYYFPSSHDPKGLFWGAGHLMNSFHHKKTGEVHSESHAFGECPGIPGEETREQMMKEVGSPYSDWTLQQIRDLAIESAPDIAKYYSDRGML</sequence>
<feature type="region of interest" description="Disordered" evidence="1">
    <location>
        <begin position="181"/>
        <end position="254"/>
    </location>
</feature>
<dbReference type="EMBL" id="HBIN01020643">
    <property type="protein sequence ID" value="CAE0445789.1"/>
    <property type="molecule type" value="Transcribed_RNA"/>
</dbReference>
<organism evidence="3">
    <name type="scientific">Aplanochytrium stocchinoi</name>
    <dbReference type="NCBI Taxonomy" id="215587"/>
    <lineage>
        <taxon>Eukaryota</taxon>
        <taxon>Sar</taxon>
        <taxon>Stramenopiles</taxon>
        <taxon>Bigyra</taxon>
        <taxon>Labyrinthulomycetes</taxon>
        <taxon>Thraustochytrida</taxon>
        <taxon>Thraustochytriidae</taxon>
        <taxon>Aplanochytrium</taxon>
    </lineage>
</organism>
<keyword evidence="2" id="KW-0472">Membrane</keyword>
<evidence type="ECO:0000256" key="2">
    <source>
        <dbReference type="SAM" id="Phobius"/>
    </source>
</evidence>
<keyword evidence="2" id="KW-0812">Transmembrane</keyword>